<proteinExistence type="predicted"/>
<protein>
    <submittedName>
        <fullName evidence="3">Protein phosphatase 2C</fullName>
    </submittedName>
</protein>
<feature type="coiled-coil region" evidence="1">
    <location>
        <begin position="300"/>
        <end position="342"/>
    </location>
</feature>
<dbReference type="EMBL" id="GDID01001959">
    <property type="protein sequence ID" value="JAP94647.1"/>
    <property type="molecule type" value="Transcribed_RNA"/>
</dbReference>
<feature type="domain" description="PPM-type phosphatase" evidence="2">
    <location>
        <begin position="1"/>
        <end position="155"/>
    </location>
</feature>
<feature type="non-terminal residue" evidence="3">
    <location>
        <position position="1"/>
    </location>
</feature>
<dbReference type="PANTHER" id="PTHR47992">
    <property type="entry name" value="PROTEIN PHOSPHATASE"/>
    <property type="match status" value="1"/>
</dbReference>
<dbReference type="SUPFAM" id="SSF81606">
    <property type="entry name" value="PP2C-like"/>
    <property type="match status" value="1"/>
</dbReference>
<dbReference type="InterPro" id="IPR036457">
    <property type="entry name" value="PPM-type-like_dom_sf"/>
</dbReference>
<name>A0A146KDS3_9EUKA</name>
<gene>
    <name evidence="3" type="ORF">TPC1_12624</name>
</gene>
<sequence length="394" mass="45838">RVQNCGGVWRINNQLAVSRSIGDVQLKPYAISEADFRLFPASNFEFAVCCCDGVCDVLRTEEIILIAKTVLKLQVLPQNERERILVKATNFYVELRYDLAQSQLTLIGGSKFVSKSFLEDLNLNMNPAQMVAVILTTIAFTLKSVDNISAVCMLKQEQPNYKVIFETQPEVSEQVQESELEKSMERISALKSQIKFLEEQVKQKDKEITELKLQQVSLQTITQQAMNQQTQLNMEISQRDQQIIQLKKQIDKLRLQIEQQLVAESNNENYILQLKNDLQTRIEANKINTGPIEDIKKQFEEQSKKDIENMEQRKTREVQQIRDYYEKQIQKYQDIIKNQQRQINGIRPNKTDLQKQQPKQLERKQSGDNLIQKAQRLMQPLGQIQIKSKTFDNQ</sequence>
<evidence type="ECO:0000256" key="1">
    <source>
        <dbReference type="SAM" id="Coils"/>
    </source>
</evidence>
<dbReference type="AlphaFoldDB" id="A0A146KDS3"/>
<dbReference type="InterPro" id="IPR015655">
    <property type="entry name" value="PP2C"/>
</dbReference>
<accession>A0A146KDS3</accession>
<dbReference type="GO" id="GO:0004722">
    <property type="term" value="F:protein serine/threonine phosphatase activity"/>
    <property type="evidence" value="ECO:0007669"/>
    <property type="project" value="InterPro"/>
</dbReference>
<organism evidence="3">
    <name type="scientific">Trepomonas sp. PC1</name>
    <dbReference type="NCBI Taxonomy" id="1076344"/>
    <lineage>
        <taxon>Eukaryota</taxon>
        <taxon>Metamonada</taxon>
        <taxon>Diplomonadida</taxon>
        <taxon>Hexamitidae</taxon>
        <taxon>Hexamitinae</taxon>
        <taxon>Trepomonas</taxon>
    </lineage>
</organism>
<evidence type="ECO:0000313" key="3">
    <source>
        <dbReference type="EMBL" id="JAP94647.1"/>
    </source>
</evidence>
<feature type="non-terminal residue" evidence="3">
    <location>
        <position position="394"/>
    </location>
</feature>
<keyword evidence="1" id="KW-0175">Coiled coil</keyword>
<dbReference type="PROSITE" id="PS51746">
    <property type="entry name" value="PPM_2"/>
    <property type="match status" value="1"/>
</dbReference>
<dbReference type="InterPro" id="IPR001932">
    <property type="entry name" value="PPM-type_phosphatase-like_dom"/>
</dbReference>
<dbReference type="Gene3D" id="3.60.40.10">
    <property type="entry name" value="PPM-type phosphatase domain"/>
    <property type="match status" value="1"/>
</dbReference>
<evidence type="ECO:0000259" key="2">
    <source>
        <dbReference type="PROSITE" id="PS51746"/>
    </source>
</evidence>
<feature type="coiled-coil region" evidence="1">
    <location>
        <begin position="180"/>
        <end position="263"/>
    </location>
</feature>
<dbReference type="Pfam" id="PF00481">
    <property type="entry name" value="PP2C"/>
    <property type="match status" value="1"/>
</dbReference>
<reference evidence="3" key="1">
    <citation type="submission" date="2015-07" db="EMBL/GenBank/DDBJ databases">
        <title>Adaptation to a free-living lifestyle via gene acquisitions in the diplomonad Trepomonas sp. PC1.</title>
        <authorList>
            <person name="Xu F."/>
            <person name="Jerlstrom-Hultqvist J."/>
            <person name="Kolisko M."/>
            <person name="Simpson A.G.B."/>
            <person name="Roger A.J."/>
            <person name="Svard S.G."/>
            <person name="Andersson J.O."/>
        </authorList>
    </citation>
    <scope>NUCLEOTIDE SEQUENCE</scope>
    <source>
        <strain evidence="3">PC1</strain>
    </source>
</reference>